<feature type="signal peptide" evidence="1">
    <location>
        <begin position="1"/>
        <end position="18"/>
    </location>
</feature>
<evidence type="ECO:0000256" key="1">
    <source>
        <dbReference type="SAM" id="SignalP"/>
    </source>
</evidence>
<feature type="chain" id="PRO_5040140276" evidence="1">
    <location>
        <begin position="19"/>
        <end position="103"/>
    </location>
</feature>
<comment type="caution">
    <text evidence="2">The sequence shown here is derived from an EMBL/GenBank/DDBJ whole genome shotgun (WGS) entry which is preliminary data.</text>
</comment>
<dbReference type="InterPro" id="IPR036673">
    <property type="entry name" value="Cyanovirin-N_sf"/>
</dbReference>
<evidence type="ECO:0000313" key="2">
    <source>
        <dbReference type="EMBL" id="CAG8548939.1"/>
    </source>
</evidence>
<organism evidence="2 3">
    <name type="scientific">Ambispora leptoticha</name>
    <dbReference type="NCBI Taxonomy" id="144679"/>
    <lineage>
        <taxon>Eukaryota</taxon>
        <taxon>Fungi</taxon>
        <taxon>Fungi incertae sedis</taxon>
        <taxon>Mucoromycota</taxon>
        <taxon>Glomeromycotina</taxon>
        <taxon>Glomeromycetes</taxon>
        <taxon>Archaeosporales</taxon>
        <taxon>Ambisporaceae</taxon>
        <taxon>Ambispora</taxon>
    </lineage>
</organism>
<name>A0A9N9AZ43_9GLOM</name>
<dbReference type="AlphaFoldDB" id="A0A9N9AZ43"/>
<protein>
    <submittedName>
        <fullName evidence="2">6079_t:CDS:1</fullName>
    </submittedName>
</protein>
<dbReference type="SUPFAM" id="SSF51322">
    <property type="entry name" value="Cyanovirin-N"/>
    <property type="match status" value="1"/>
</dbReference>
<sequence>MKFQSIILFLFGLAFVKACGNLTLFTQEGDSYTFGEGCSYVGNNITEALVDPDTCYHFYNETDDCTEKAFFDSCDNYTTFEEPILVFSVKVSCELLSVNVDVY</sequence>
<proteinExistence type="predicted"/>
<reference evidence="2" key="1">
    <citation type="submission" date="2021-06" db="EMBL/GenBank/DDBJ databases">
        <authorList>
            <person name="Kallberg Y."/>
            <person name="Tangrot J."/>
            <person name="Rosling A."/>
        </authorList>
    </citation>
    <scope>NUCLEOTIDE SEQUENCE</scope>
    <source>
        <strain evidence="2">FL130A</strain>
    </source>
</reference>
<gene>
    <name evidence="2" type="ORF">ALEPTO_LOCUS5780</name>
</gene>
<keyword evidence="3" id="KW-1185">Reference proteome</keyword>
<dbReference type="Proteomes" id="UP000789508">
    <property type="component" value="Unassembled WGS sequence"/>
</dbReference>
<keyword evidence="1" id="KW-0732">Signal</keyword>
<dbReference type="EMBL" id="CAJVPS010001734">
    <property type="protein sequence ID" value="CAG8548939.1"/>
    <property type="molecule type" value="Genomic_DNA"/>
</dbReference>
<accession>A0A9N9AZ43</accession>
<evidence type="ECO:0000313" key="3">
    <source>
        <dbReference type="Proteomes" id="UP000789508"/>
    </source>
</evidence>